<sequence>MLAISFQHIILLMIILIPVLLGVGYIIYSIVKHTIKQAILDSREEKNQRK</sequence>
<comment type="caution">
    <text evidence="2">The sequence shown here is derived from an EMBL/GenBank/DDBJ whole genome shotgun (WGS) entry which is preliminary data.</text>
</comment>
<protein>
    <submittedName>
        <fullName evidence="2">Uncharacterized protein</fullName>
    </submittedName>
</protein>
<keyword evidence="1" id="KW-0472">Membrane</keyword>
<evidence type="ECO:0000256" key="1">
    <source>
        <dbReference type="SAM" id="Phobius"/>
    </source>
</evidence>
<feature type="transmembrane region" description="Helical" evidence="1">
    <location>
        <begin position="6"/>
        <end position="28"/>
    </location>
</feature>
<evidence type="ECO:0000313" key="3">
    <source>
        <dbReference type="Proteomes" id="UP000662618"/>
    </source>
</evidence>
<accession>A0A9N8MJQ2</accession>
<reference evidence="2" key="1">
    <citation type="submission" date="2020-12" db="EMBL/GenBank/DDBJ databases">
        <authorList>
            <person name="Rodrigo-Torres L."/>
            <person name="Arahal R. D."/>
            <person name="Lucena T."/>
        </authorList>
    </citation>
    <scope>NUCLEOTIDE SEQUENCE</scope>
    <source>
        <strain evidence="2">CECT 9390</strain>
    </source>
</reference>
<evidence type="ECO:0000313" key="2">
    <source>
        <dbReference type="EMBL" id="CAD7816299.1"/>
    </source>
</evidence>
<keyword evidence="1" id="KW-0812">Transmembrane</keyword>
<organism evidence="2 3">
    <name type="scientific">Chryseobacterium aquaeductus</name>
    <dbReference type="NCBI Taxonomy" id="2675056"/>
    <lineage>
        <taxon>Bacteria</taxon>
        <taxon>Pseudomonadati</taxon>
        <taxon>Bacteroidota</taxon>
        <taxon>Flavobacteriia</taxon>
        <taxon>Flavobacteriales</taxon>
        <taxon>Weeksellaceae</taxon>
        <taxon>Chryseobacterium group</taxon>
        <taxon>Chryseobacterium</taxon>
    </lineage>
</organism>
<proteinExistence type="predicted"/>
<dbReference type="Proteomes" id="UP000662618">
    <property type="component" value="Unassembled WGS sequence"/>
</dbReference>
<name>A0A9N8MJQ2_9FLAO</name>
<keyword evidence="3" id="KW-1185">Reference proteome</keyword>
<dbReference type="AlphaFoldDB" id="A0A9N8MJQ2"/>
<gene>
    <name evidence="2" type="ORF">CHRY9390_03141</name>
</gene>
<keyword evidence="1" id="KW-1133">Transmembrane helix</keyword>
<dbReference type="EMBL" id="CAJIMS010000001">
    <property type="protein sequence ID" value="CAD7816299.1"/>
    <property type="molecule type" value="Genomic_DNA"/>
</dbReference>